<protein>
    <submittedName>
        <fullName evidence="2">STAS domain-containing protein</fullName>
    </submittedName>
</protein>
<dbReference type="Gene3D" id="3.30.750.24">
    <property type="entry name" value="STAS domain"/>
    <property type="match status" value="1"/>
</dbReference>
<sequence>MKASKPTQHIREIKGRLYSGNVTETQRKLEYDLLRFQSLIIEISDIQEIDMSGVFMLYFLKRKAQEKGLEVNFIGVNNEVFKSALKFLGISQLFDKKTAA</sequence>
<dbReference type="EMBL" id="JAVRHQ010000046">
    <property type="protein sequence ID" value="MDT0644934.1"/>
    <property type="molecule type" value="Genomic_DNA"/>
</dbReference>
<evidence type="ECO:0000259" key="1">
    <source>
        <dbReference type="PROSITE" id="PS50801"/>
    </source>
</evidence>
<dbReference type="RefSeq" id="WP_311536549.1">
    <property type="nucleotide sequence ID" value="NZ_JAVRHQ010000046.1"/>
</dbReference>
<organism evidence="2 3">
    <name type="scientific">Autumnicola tepida</name>
    <dbReference type="NCBI Taxonomy" id="3075595"/>
    <lineage>
        <taxon>Bacteria</taxon>
        <taxon>Pseudomonadati</taxon>
        <taxon>Bacteroidota</taxon>
        <taxon>Flavobacteriia</taxon>
        <taxon>Flavobacteriales</taxon>
        <taxon>Flavobacteriaceae</taxon>
        <taxon>Autumnicola</taxon>
    </lineage>
</organism>
<name>A0ABU3CF06_9FLAO</name>
<dbReference type="Pfam" id="PF01740">
    <property type="entry name" value="STAS"/>
    <property type="match status" value="1"/>
</dbReference>
<dbReference type="PROSITE" id="PS50801">
    <property type="entry name" value="STAS"/>
    <property type="match status" value="1"/>
</dbReference>
<accession>A0ABU3CF06</accession>
<comment type="caution">
    <text evidence="2">The sequence shown here is derived from an EMBL/GenBank/DDBJ whole genome shotgun (WGS) entry which is preliminary data.</text>
</comment>
<dbReference type="Proteomes" id="UP001262889">
    <property type="component" value="Unassembled WGS sequence"/>
</dbReference>
<reference evidence="2 3" key="1">
    <citation type="submission" date="2023-09" db="EMBL/GenBank/DDBJ databases">
        <authorList>
            <person name="Rey-Velasco X."/>
        </authorList>
    </citation>
    <scope>NUCLEOTIDE SEQUENCE [LARGE SCALE GENOMIC DNA]</scope>
    <source>
        <strain evidence="2 3">F363</strain>
    </source>
</reference>
<feature type="domain" description="STAS" evidence="1">
    <location>
        <begin position="10"/>
        <end position="100"/>
    </location>
</feature>
<keyword evidence="3" id="KW-1185">Reference proteome</keyword>
<dbReference type="InterPro" id="IPR036513">
    <property type="entry name" value="STAS_dom_sf"/>
</dbReference>
<evidence type="ECO:0000313" key="2">
    <source>
        <dbReference type="EMBL" id="MDT0644934.1"/>
    </source>
</evidence>
<proteinExistence type="predicted"/>
<gene>
    <name evidence="2" type="ORF">RM553_19005</name>
</gene>
<dbReference type="SUPFAM" id="SSF52091">
    <property type="entry name" value="SpoIIaa-like"/>
    <property type="match status" value="1"/>
</dbReference>
<evidence type="ECO:0000313" key="3">
    <source>
        <dbReference type="Proteomes" id="UP001262889"/>
    </source>
</evidence>
<dbReference type="InterPro" id="IPR002645">
    <property type="entry name" value="STAS_dom"/>
</dbReference>